<sequence length="504" mass="58195">MFLGRILQLRPSQRTPISDISYSHFFTTGSMEPQLQNFYDNPEIRTVFNIINTSTSSDSMKKSLEKSGVLIANDLIDGVLKRVRFRHSNPTRALEFFDIAASRKGFYHTQFSLDTILYVLGRGRRFEFCWRVLNDMRKKDHGLVTTKTLNVMLGRTAKVCSVDHTVACFWKFKRFFSKFDTSCFNALLRTLSQEKTMVDVRIVYHQFKHQFQPDLQTFNILLSGWKSSEDAEEFFEEMKQLGVKPDLVSYNCLIDVLCKNRELEKAYKIIETMKESDIYPDVFTYTSMIGGLGLIGQPDKARDILKDMSECGCYPDVAAYNAAIRNFCIAKRLPDGFRLMDEIVAKGMLPDSTTFNLFFRCFYWANDMNSSWELYRRMKSDGCLPNTQTCMFLLRLSRRHENVDLAIELWNDMVEKGFGSLILASDVLFDLLCDLGKLADAERCFMQMVDKNQKPSNVSFRRIKVLLELAGKMDSLTNLSEKMAMFGNSKHLNLPGGRPRKISR</sequence>
<dbReference type="InterPro" id="IPR002885">
    <property type="entry name" value="PPR_rpt"/>
</dbReference>
<evidence type="ECO:0000256" key="1">
    <source>
        <dbReference type="ARBA" id="ARBA00022737"/>
    </source>
</evidence>
<dbReference type="Pfam" id="PF13041">
    <property type="entry name" value="PPR_2"/>
    <property type="match status" value="2"/>
</dbReference>
<dbReference type="EMBL" id="LFYR01002147">
    <property type="protein sequence ID" value="KMZ56681.1"/>
    <property type="molecule type" value="Genomic_DNA"/>
</dbReference>
<protein>
    <submittedName>
        <fullName evidence="3">Putative Pentatricopeptide repeat-containing protein</fullName>
    </submittedName>
</protein>
<name>A0A0K9NIV3_ZOSMR</name>
<dbReference type="STRING" id="29655.A0A0K9NIV3"/>
<dbReference type="NCBIfam" id="TIGR00756">
    <property type="entry name" value="PPR"/>
    <property type="match status" value="4"/>
</dbReference>
<dbReference type="OrthoDB" id="185373at2759"/>
<accession>A0A0K9NIV3</accession>
<dbReference type="OMA" id="CQEKSMT"/>
<evidence type="ECO:0000256" key="2">
    <source>
        <dbReference type="PROSITE-ProRule" id="PRU00708"/>
    </source>
</evidence>
<evidence type="ECO:0000313" key="4">
    <source>
        <dbReference type="Proteomes" id="UP000036987"/>
    </source>
</evidence>
<feature type="repeat" description="PPR" evidence="2">
    <location>
        <begin position="246"/>
        <end position="280"/>
    </location>
</feature>
<dbReference type="InterPro" id="IPR051114">
    <property type="entry name" value="Mito_RNA_Proc_CCM1"/>
</dbReference>
<reference evidence="4" key="1">
    <citation type="journal article" date="2016" name="Nature">
        <title>The genome of the seagrass Zostera marina reveals angiosperm adaptation to the sea.</title>
        <authorList>
            <person name="Olsen J.L."/>
            <person name="Rouze P."/>
            <person name="Verhelst B."/>
            <person name="Lin Y.-C."/>
            <person name="Bayer T."/>
            <person name="Collen J."/>
            <person name="Dattolo E."/>
            <person name="De Paoli E."/>
            <person name="Dittami S."/>
            <person name="Maumus F."/>
            <person name="Michel G."/>
            <person name="Kersting A."/>
            <person name="Lauritano C."/>
            <person name="Lohaus R."/>
            <person name="Toepel M."/>
            <person name="Tonon T."/>
            <person name="Vanneste K."/>
            <person name="Amirebrahimi M."/>
            <person name="Brakel J."/>
            <person name="Bostroem C."/>
            <person name="Chovatia M."/>
            <person name="Grimwood J."/>
            <person name="Jenkins J.W."/>
            <person name="Jueterbock A."/>
            <person name="Mraz A."/>
            <person name="Stam W.T."/>
            <person name="Tice H."/>
            <person name="Bornberg-Bauer E."/>
            <person name="Green P.J."/>
            <person name="Pearson G.A."/>
            <person name="Procaccini G."/>
            <person name="Duarte C.M."/>
            <person name="Schmutz J."/>
            <person name="Reusch T.B.H."/>
            <person name="Van de Peer Y."/>
        </authorList>
    </citation>
    <scope>NUCLEOTIDE SEQUENCE [LARGE SCALE GENOMIC DNA]</scope>
    <source>
        <strain evidence="4">cv. Finnish</strain>
    </source>
</reference>
<dbReference type="Pfam" id="PF01535">
    <property type="entry name" value="PPR"/>
    <property type="match status" value="3"/>
</dbReference>
<dbReference type="AlphaFoldDB" id="A0A0K9NIV3"/>
<dbReference type="PROSITE" id="PS51375">
    <property type="entry name" value="PPR"/>
    <property type="match status" value="4"/>
</dbReference>
<proteinExistence type="predicted"/>
<dbReference type="Gene3D" id="1.25.40.10">
    <property type="entry name" value="Tetratricopeptide repeat domain"/>
    <property type="match status" value="3"/>
</dbReference>
<keyword evidence="1" id="KW-0677">Repeat</keyword>
<dbReference type="InterPro" id="IPR011990">
    <property type="entry name" value="TPR-like_helical_dom_sf"/>
</dbReference>
<dbReference type="Proteomes" id="UP000036987">
    <property type="component" value="Unassembled WGS sequence"/>
</dbReference>
<dbReference type="PANTHER" id="PTHR47934:SF28">
    <property type="entry name" value="OS04G0488500 PROTEIN"/>
    <property type="match status" value="1"/>
</dbReference>
<dbReference type="PANTHER" id="PTHR47934">
    <property type="entry name" value="PENTATRICOPEPTIDE REPEAT-CONTAINING PROTEIN PET309, MITOCHONDRIAL"/>
    <property type="match status" value="1"/>
</dbReference>
<dbReference type="GO" id="GO:0003729">
    <property type="term" value="F:mRNA binding"/>
    <property type="evidence" value="ECO:0000318"/>
    <property type="project" value="GO_Central"/>
</dbReference>
<feature type="repeat" description="PPR" evidence="2">
    <location>
        <begin position="351"/>
        <end position="385"/>
    </location>
</feature>
<comment type="caution">
    <text evidence="3">The sequence shown here is derived from an EMBL/GenBank/DDBJ whole genome shotgun (WGS) entry which is preliminary data.</text>
</comment>
<gene>
    <name evidence="3" type="ORF">ZOSMA_92G00420</name>
</gene>
<feature type="repeat" description="PPR" evidence="2">
    <location>
        <begin position="281"/>
        <end position="315"/>
    </location>
</feature>
<keyword evidence="4" id="KW-1185">Reference proteome</keyword>
<organism evidence="3 4">
    <name type="scientific">Zostera marina</name>
    <name type="common">Eelgrass</name>
    <dbReference type="NCBI Taxonomy" id="29655"/>
    <lineage>
        <taxon>Eukaryota</taxon>
        <taxon>Viridiplantae</taxon>
        <taxon>Streptophyta</taxon>
        <taxon>Embryophyta</taxon>
        <taxon>Tracheophyta</taxon>
        <taxon>Spermatophyta</taxon>
        <taxon>Magnoliopsida</taxon>
        <taxon>Liliopsida</taxon>
        <taxon>Zosteraceae</taxon>
        <taxon>Zostera</taxon>
    </lineage>
</organism>
<feature type="repeat" description="PPR" evidence="2">
    <location>
        <begin position="316"/>
        <end position="350"/>
    </location>
</feature>
<evidence type="ECO:0000313" key="3">
    <source>
        <dbReference type="EMBL" id="KMZ56681.1"/>
    </source>
</evidence>